<proteinExistence type="predicted"/>
<sequence length="744" mass="83721">MSDPFQPLLRLVTLAISPQGRFFATSSSPGGGVSAPPSNSETRPDRHSLAPEVVVWEYAPDVDCAPYDPITRYQVAAKDKKGDMWVTLNSASQTLPPPPDRSLGPVGCYCRDIDGKHGTRYGSAQQKLALWCPTFFDTRHVSAPFTPDLFLGEGPCFAISQQGDLAQWDPDWTEPYEGRTRVREQKWQDFCYHDMVDECARRALRLRVLPSFFPPPRYADDGAALLRDYGTWVAYKQELRGQILERLVRDGYWKRFKDDYPDLWQDLHLVGYFVYPPVGVWVRDTLVRAREIGELQGYGVPVYYRWNEEFDDEARFPRLAAIRPRFLYKRSSAPPVRVVPKTPPGSPPTRARDGSVLAEPAERGHASLPPPNVAPPESGERAPTSPTAMPDSQDEQYWRNASELVQELGVENRAKYRRARSQQQAARWAESNTPVDEEANWTVTPPPISVRVDSGRADRERVRNKVATVVADRTQSPERASFSQIGILSNPPESVPVPALLKRMREDPTSRDPPQLRLFVTDTESAEELLRGYLKVKGKEADNDGVIQFLIARRMPFKLMVPAPPIEVRASAFEIPVGSHLYVTKGGALVDCFSQWVESVRTILHGVRAARAAFLYGGLVSRIAEYTGLEPMFRKYPSPFVCSSGSPNVLENDGNKFCDDWLSANELRVFVGATGPGKDAPSLLPPVDLFDTFYAGSWANTYEEWFCERINELRTGSRKGKAARALCSRREWKLMLKGYPFGKE</sequence>
<protein>
    <submittedName>
        <fullName evidence="2">Uncharacterized protein</fullName>
    </submittedName>
</protein>
<gene>
    <name evidence="2" type="ORF">AURDEDRAFT_166434</name>
</gene>
<accession>J0D3G8</accession>
<organism evidence="2 3">
    <name type="scientific">Auricularia subglabra (strain TFB-10046 / SS5)</name>
    <name type="common">White-rot fungus</name>
    <name type="synonym">Auricularia delicata (strain TFB10046)</name>
    <dbReference type="NCBI Taxonomy" id="717982"/>
    <lineage>
        <taxon>Eukaryota</taxon>
        <taxon>Fungi</taxon>
        <taxon>Dikarya</taxon>
        <taxon>Basidiomycota</taxon>
        <taxon>Agaricomycotina</taxon>
        <taxon>Agaricomycetes</taxon>
        <taxon>Auriculariales</taxon>
        <taxon>Auriculariaceae</taxon>
        <taxon>Auricularia</taxon>
    </lineage>
</organism>
<dbReference type="OrthoDB" id="2658589at2759"/>
<dbReference type="EMBL" id="JH687770">
    <property type="protein sequence ID" value="EJD44646.1"/>
    <property type="molecule type" value="Genomic_DNA"/>
</dbReference>
<keyword evidence="3" id="KW-1185">Reference proteome</keyword>
<name>J0D3G8_AURST</name>
<dbReference type="Proteomes" id="UP000006514">
    <property type="component" value="Unassembled WGS sequence"/>
</dbReference>
<feature type="region of interest" description="Disordered" evidence="1">
    <location>
        <begin position="336"/>
        <end position="394"/>
    </location>
</feature>
<dbReference type="KEGG" id="adl:AURDEDRAFT_166434"/>
<feature type="region of interest" description="Disordered" evidence="1">
    <location>
        <begin position="423"/>
        <end position="456"/>
    </location>
</feature>
<reference evidence="3" key="1">
    <citation type="journal article" date="2012" name="Science">
        <title>The Paleozoic origin of enzymatic lignin decomposition reconstructed from 31 fungal genomes.</title>
        <authorList>
            <person name="Floudas D."/>
            <person name="Binder M."/>
            <person name="Riley R."/>
            <person name="Barry K."/>
            <person name="Blanchette R.A."/>
            <person name="Henrissat B."/>
            <person name="Martinez A.T."/>
            <person name="Otillar R."/>
            <person name="Spatafora J.W."/>
            <person name="Yadav J.S."/>
            <person name="Aerts A."/>
            <person name="Benoit I."/>
            <person name="Boyd A."/>
            <person name="Carlson A."/>
            <person name="Copeland A."/>
            <person name="Coutinho P.M."/>
            <person name="de Vries R.P."/>
            <person name="Ferreira P."/>
            <person name="Findley K."/>
            <person name="Foster B."/>
            <person name="Gaskell J."/>
            <person name="Glotzer D."/>
            <person name="Gorecki P."/>
            <person name="Heitman J."/>
            <person name="Hesse C."/>
            <person name="Hori C."/>
            <person name="Igarashi K."/>
            <person name="Jurgens J.A."/>
            <person name="Kallen N."/>
            <person name="Kersten P."/>
            <person name="Kohler A."/>
            <person name="Kuees U."/>
            <person name="Kumar T.K.A."/>
            <person name="Kuo A."/>
            <person name="LaButti K."/>
            <person name="Larrondo L.F."/>
            <person name="Lindquist E."/>
            <person name="Ling A."/>
            <person name="Lombard V."/>
            <person name="Lucas S."/>
            <person name="Lundell T."/>
            <person name="Martin R."/>
            <person name="McLaughlin D.J."/>
            <person name="Morgenstern I."/>
            <person name="Morin E."/>
            <person name="Murat C."/>
            <person name="Nagy L.G."/>
            <person name="Nolan M."/>
            <person name="Ohm R.A."/>
            <person name="Patyshakuliyeva A."/>
            <person name="Rokas A."/>
            <person name="Ruiz-Duenas F.J."/>
            <person name="Sabat G."/>
            <person name="Salamov A."/>
            <person name="Samejima M."/>
            <person name="Schmutz J."/>
            <person name="Slot J.C."/>
            <person name="St John F."/>
            <person name="Stenlid J."/>
            <person name="Sun H."/>
            <person name="Sun S."/>
            <person name="Syed K."/>
            <person name="Tsang A."/>
            <person name="Wiebenga A."/>
            <person name="Young D."/>
            <person name="Pisabarro A."/>
            <person name="Eastwood D.C."/>
            <person name="Martin F."/>
            <person name="Cullen D."/>
            <person name="Grigoriev I.V."/>
            <person name="Hibbett D.S."/>
        </authorList>
    </citation>
    <scope>NUCLEOTIDE SEQUENCE [LARGE SCALE GENOMIC DNA]</scope>
    <source>
        <strain evidence="3">TFB10046</strain>
    </source>
</reference>
<dbReference type="InParanoid" id="J0D3G8"/>
<evidence type="ECO:0000313" key="2">
    <source>
        <dbReference type="EMBL" id="EJD44646.1"/>
    </source>
</evidence>
<dbReference type="AlphaFoldDB" id="J0D3G8"/>
<feature type="region of interest" description="Disordered" evidence="1">
    <location>
        <begin position="23"/>
        <end position="47"/>
    </location>
</feature>
<evidence type="ECO:0000313" key="3">
    <source>
        <dbReference type="Proteomes" id="UP000006514"/>
    </source>
</evidence>
<evidence type="ECO:0000256" key="1">
    <source>
        <dbReference type="SAM" id="MobiDB-lite"/>
    </source>
</evidence>